<dbReference type="FunFam" id="3.90.550.50:FF:000006">
    <property type="entry name" value="Fringe-related protein-like"/>
    <property type="match status" value="1"/>
</dbReference>
<protein>
    <submittedName>
        <fullName evidence="1">Uncharacterized protein</fullName>
    </submittedName>
</protein>
<evidence type="ECO:0000313" key="1">
    <source>
        <dbReference type="EMBL" id="KAL1552891.1"/>
    </source>
</evidence>
<reference evidence="1 2" key="1">
    <citation type="submission" date="2024-06" db="EMBL/GenBank/DDBJ databases">
        <title>A chromosome level genome sequence of Diviner's sage (Salvia divinorum).</title>
        <authorList>
            <person name="Ford S.A."/>
            <person name="Ro D.-K."/>
            <person name="Ness R.W."/>
            <person name="Phillips M.A."/>
        </authorList>
    </citation>
    <scope>NUCLEOTIDE SEQUENCE [LARGE SCALE GENOMIC DNA]</scope>
    <source>
        <strain evidence="1">SAF-2024a</strain>
        <tissue evidence="1">Leaf</tissue>
    </source>
</reference>
<dbReference type="Pfam" id="PF04646">
    <property type="entry name" value="DUF604"/>
    <property type="match status" value="1"/>
</dbReference>
<keyword evidence="2" id="KW-1185">Reference proteome</keyword>
<name>A0ABD1H8W7_SALDI</name>
<gene>
    <name evidence="1" type="ORF">AAHA92_13635</name>
</gene>
<proteinExistence type="predicted"/>
<dbReference type="InterPro" id="IPR006740">
    <property type="entry name" value="DUF604"/>
</dbReference>
<dbReference type="EMBL" id="JBEAFC010000006">
    <property type="protein sequence ID" value="KAL1552891.1"/>
    <property type="molecule type" value="Genomic_DNA"/>
</dbReference>
<organism evidence="1 2">
    <name type="scientific">Salvia divinorum</name>
    <name type="common">Maria pastora</name>
    <name type="synonym">Diviner's sage</name>
    <dbReference type="NCBI Taxonomy" id="28513"/>
    <lineage>
        <taxon>Eukaryota</taxon>
        <taxon>Viridiplantae</taxon>
        <taxon>Streptophyta</taxon>
        <taxon>Embryophyta</taxon>
        <taxon>Tracheophyta</taxon>
        <taxon>Spermatophyta</taxon>
        <taxon>Magnoliopsida</taxon>
        <taxon>eudicotyledons</taxon>
        <taxon>Gunneridae</taxon>
        <taxon>Pentapetalae</taxon>
        <taxon>asterids</taxon>
        <taxon>lamiids</taxon>
        <taxon>Lamiales</taxon>
        <taxon>Lamiaceae</taxon>
        <taxon>Nepetoideae</taxon>
        <taxon>Mentheae</taxon>
        <taxon>Salviinae</taxon>
        <taxon>Salvia</taxon>
        <taxon>Salvia subgen. Calosphace</taxon>
    </lineage>
</organism>
<dbReference type="PANTHER" id="PTHR10811">
    <property type="entry name" value="FRINGE-RELATED"/>
    <property type="match status" value="1"/>
</dbReference>
<dbReference type="Gene3D" id="3.90.550.50">
    <property type="match status" value="1"/>
</dbReference>
<sequence length="487" mass="54969">MYHREHHVILHHKSNPKLALISSTIMPSHTLLNNLLKSLIISGLLIHLIYISSLSNNNFWLYATPSVHPLPPCNATHIVFGIAATASTWSHRKHSVESWWRPNLTRGYVFLDEIKPDLLPWPNHTLPPFRVSQDTARYRDCDKHLARDAIRMARIVPEVFEIEEAGRGGVRWFVMADDDTVVFVDNLVEVLNRYDHRKFLYIGMSSETHASNVMHSFEMAFGGAGYALSYPLAAALAANMDVCLKRYPSLYGSDHIVHSCVADLGVSITREVGFHQIDLHRDISGFLSSHPRAPLVSLHHLDRVEPIFPAMSHDESLKHLMTAARADESRLLQQSICYDELKNWTISVSWGYSVQIYEAIVNPSALQRPVETFLPWTKYARPFFVFNTRGLPSRHPCEAPHQFFFRSVQRGSRVVSRYGGARPRGLPACSVTGNHSAEFISAVVVSSPAAKFDVIGNRRECCDVSNVKGGNATVIMFRDCRQNEIIP</sequence>
<evidence type="ECO:0000313" key="2">
    <source>
        <dbReference type="Proteomes" id="UP001567538"/>
    </source>
</evidence>
<dbReference type="AlphaFoldDB" id="A0ABD1H8W7"/>
<accession>A0ABD1H8W7</accession>
<comment type="caution">
    <text evidence="1">The sequence shown here is derived from an EMBL/GenBank/DDBJ whole genome shotgun (WGS) entry which is preliminary data.</text>
</comment>
<dbReference type="Proteomes" id="UP001567538">
    <property type="component" value="Unassembled WGS sequence"/>
</dbReference>